<dbReference type="SUPFAM" id="SSF47954">
    <property type="entry name" value="Cyclin-like"/>
    <property type="match status" value="2"/>
</dbReference>
<feature type="domain" description="Cyclin C-terminal" evidence="8">
    <location>
        <begin position="570"/>
        <end position="687"/>
    </location>
</feature>
<organism evidence="9 10">
    <name type="scientific">Rhodamnia argentea</name>
    <dbReference type="NCBI Taxonomy" id="178133"/>
    <lineage>
        <taxon>Eukaryota</taxon>
        <taxon>Viridiplantae</taxon>
        <taxon>Streptophyta</taxon>
        <taxon>Embryophyta</taxon>
        <taxon>Tracheophyta</taxon>
        <taxon>Spermatophyta</taxon>
        <taxon>Magnoliopsida</taxon>
        <taxon>eudicotyledons</taxon>
        <taxon>Gunneridae</taxon>
        <taxon>Pentapetalae</taxon>
        <taxon>rosids</taxon>
        <taxon>malvids</taxon>
        <taxon>Myrtales</taxon>
        <taxon>Myrtaceae</taxon>
        <taxon>Myrtoideae</taxon>
        <taxon>Myrteae</taxon>
        <taxon>Australasian group</taxon>
        <taxon>Rhodamnia</taxon>
    </lineage>
</organism>
<dbReference type="InterPro" id="IPR004367">
    <property type="entry name" value="Cyclin_C-dom"/>
</dbReference>
<dbReference type="OrthoDB" id="5590282at2759"/>
<keyword evidence="2" id="KW-0132">Cell division</keyword>
<protein>
    <submittedName>
        <fullName evidence="10">Cyclin-B3-1 isoform X1</fullName>
    </submittedName>
</protein>
<dbReference type="Gene3D" id="1.10.472.10">
    <property type="entry name" value="Cyclin-like"/>
    <property type="match status" value="2"/>
</dbReference>
<dbReference type="Pfam" id="PF02984">
    <property type="entry name" value="Cyclin_C"/>
    <property type="match status" value="1"/>
</dbReference>
<reference evidence="10" key="1">
    <citation type="submission" date="2025-08" db="UniProtKB">
        <authorList>
            <consortium name="RefSeq"/>
        </authorList>
    </citation>
    <scope>IDENTIFICATION</scope>
    <source>
        <tissue evidence="10">Leaf</tissue>
    </source>
</reference>
<feature type="domain" description="Cyclin-like" evidence="7">
    <location>
        <begin position="574"/>
        <end position="656"/>
    </location>
</feature>
<dbReference type="Pfam" id="PF00134">
    <property type="entry name" value="Cyclin_N"/>
    <property type="match status" value="1"/>
</dbReference>
<sequence>MKSSQRPSKAGMVIATAKVKGGLNPFTEGSSKKKNVCAGKFKVYTDAEKLRTDTAADSLKPATGISMPPRKTSMTANKGVSGTTVSDARRTAFSCVVELLHESPSFYLQDGFDNQKKSTSKNDASGKANIRRKALADVSNVRKSDVSNKVVCDGSKPMKYKNEGFTSLQRVSVDPSIRKAGVAMKKSFVVGKVREQMNQRNEGPPTVKREVNNAIDSQRVVKEGPCHDHNITEQRTRVSATLARKSLPVLRRSSQENSESAAKRIGRSAMPTKIKGGHKVLPRVSNLTSHIASTRASSRTMMGPRFQSTVGASSSKQSKGFVNNILGASNAQRASKSKDVEVVDKSGYGVSLEKQTEVSVPLTEDTFQLDKEAIPSSNIVHSGESTSGFIAKKKPQRRRSYTSLLMARSKFLGENGEVLKLEKLPSIDDYSNQLEVAEYVDDIYEYYWNTEAHSACLANYMSIQTDITPNMRGILVNWLIEVHFKFDLMHETLYLMVTLLDRYLSQVSIQKKEMQLVGLTALLLSSKYEDFWHPRIKDLISISAESYTREQMLGMEKSILKQLKFRLNLPTPYVFMLRFLKAAHSDKKLEHLAFYLIELCLVEYEALEFKSSLLCASALYVARCTLQMSPAWTPLLIRHSRYEVSQIRVCAETILRFHKAARLGQLKVTYEKYMGSELSCVAALKPLDELPF</sequence>
<feature type="compositionally biased region" description="Polar residues" evidence="6">
    <location>
        <begin position="72"/>
        <end position="83"/>
    </location>
</feature>
<dbReference type="Proteomes" id="UP000827889">
    <property type="component" value="Chromosome 10"/>
</dbReference>
<evidence type="ECO:0000256" key="5">
    <source>
        <dbReference type="RuleBase" id="RU000383"/>
    </source>
</evidence>
<dbReference type="FunFam" id="1.10.472.10:FF:000057">
    <property type="entry name" value="Cyclin N-terminal domain containing 2"/>
    <property type="match status" value="1"/>
</dbReference>
<evidence type="ECO:0000313" key="9">
    <source>
        <dbReference type="Proteomes" id="UP000827889"/>
    </source>
</evidence>
<evidence type="ECO:0000256" key="4">
    <source>
        <dbReference type="ARBA" id="ARBA00023306"/>
    </source>
</evidence>
<dbReference type="PANTHER" id="PTHR10177">
    <property type="entry name" value="CYCLINS"/>
    <property type="match status" value="1"/>
</dbReference>
<keyword evidence="9" id="KW-1185">Reference proteome</keyword>
<proteinExistence type="inferred from homology"/>
<dbReference type="FunFam" id="1.10.472.10:FF:000091">
    <property type="entry name" value="putative cyclin-B3-1 isoform X3"/>
    <property type="match status" value="1"/>
</dbReference>
<dbReference type="SMART" id="SM01332">
    <property type="entry name" value="Cyclin_C"/>
    <property type="match status" value="1"/>
</dbReference>
<evidence type="ECO:0000256" key="6">
    <source>
        <dbReference type="SAM" id="MobiDB-lite"/>
    </source>
</evidence>
<dbReference type="InterPro" id="IPR013763">
    <property type="entry name" value="Cyclin-like_dom"/>
</dbReference>
<dbReference type="InterPro" id="IPR036915">
    <property type="entry name" value="Cyclin-like_sf"/>
</dbReference>
<gene>
    <name evidence="10" type="primary">LOC115739174</name>
</gene>
<dbReference type="AlphaFoldDB" id="A0A8B8NZM3"/>
<dbReference type="CDD" id="cd20507">
    <property type="entry name" value="CYCLIN_CCNB1-like_rpt1"/>
    <property type="match status" value="1"/>
</dbReference>
<feature type="region of interest" description="Disordered" evidence="6">
    <location>
        <begin position="59"/>
        <end position="83"/>
    </location>
</feature>
<keyword evidence="3 5" id="KW-0195">Cyclin</keyword>
<evidence type="ECO:0000259" key="7">
    <source>
        <dbReference type="SMART" id="SM00385"/>
    </source>
</evidence>
<keyword evidence="4" id="KW-0131">Cell cycle</keyword>
<evidence type="ECO:0000313" key="10">
    <source>
        <dbReference type="RefSeq" id="XP_030528012.1"/>
    </source>
</evidence>
<accession>A0A8B8NZM3</accession>
<dbReference type="SMART" id="SM00385">
    <property type="entry name" value="CYCLIN"/>
    <property type="match status" value="2"/>
</dbReference>
<dbReference type="InterPro" id="IPR039361">
    <property type="entry name" value="Cyclin"/>
</dbReference>
<evidence type="ECO:0000259" key="8">
    <source>
        <dbReference type="SMART" id="SM01332"/>
    </source>
</evidence>
<evidence type="ECO:0000256" key="2">
    <source>
        <dbReference type="ARBA" id="ARBA00022618"/>
    </source>
</evidence>
<evidence type="ECO:0000256" key="3">
    <source>
        <dbReference type="ARBA" id="ARBA00023127"/>
    </source>
</evidence>
<dbReference type="KEGG" id="rarg:115739174"/>
<dbReference type="InterPro" id="IPR006671">
    <property type="entry name" value="Cyclin_N"/>
</dbReference>
<comment type="similarity">
    <text evidence="1">Belongs to the cyclin family. Cyclin AB subfamily.</text>
</comment>
<evidence type="ECO:0000256" key="1">
    <source>
        <dbReference type="ARBA" id="ARBA00006955"/>
    </source>
</evidence>
<dbReference type="GO" id="GO:0051301">
    <property type="term" value="P:cell division"/>
    <property type="evidence" value="ECO:0007669"/>
    <property type="project" value="UniProtKB-KW"/>
</dbReference>
<name>A0A8B8NZM3_9MYRT</name>
<dbReference type="GeneID" id="115739174"/>
<feature type="domain" description="Cyclin-like" evidence="7">
    <location>
        <begin position="477"/>
        <end position="561"/>
    </location>
</feature>
<dbReference type="RefSeq" id="XP_030528012.1">
    <property type="nucleotide sequence ID" value="XM_030672152.2"/>
</dbReference>